<keyword evidence="1" id="KW-0479">Metal-binding</keyword>
<evidence type="ECO:0000259" key="7">
    <source>
        <dbReference type="PROSITE" id="PS50114"/>
    </source>
</evidence>
<reference evidence="8" key="1">
    <citation type="submission" date="2023-03" db="EMBL/GenBank/DDBJ databases">
        <title>Massive genome expansion in bonnet fungi (Mycena s.s.) driven by repeated elements and novel gene families across ecological guilds.</title>
        <authorList>
            <consortium name="Lawrence Berkeley National Laboratory"/>
            <person name="Harder C.B."/>
            <person name="Miyauchi S."/>
            <person name="Viragh M."/>
            <person name="Kuo A."/>
            <person name="Thoen E."/>
            <person name="Andreopoulos B."/>
            <person name="Lu D."/>
            <person name="Skrede I."/>
            <person name="Drula E."/>
            <person name="Henrissat B."/>
            <person name="Morin E."/>
            <person name="Kohler A."/>
            <person name="Barry K."/>
            <person name="LaButti K."/>
            <person name="Morin E."/>
            <person name="Salamov A."/>
            <person name="Lipzen A."/>
            <person name="Mereny Z."/>
            <person name="Hegedus B."/>
            <person name="Baldrian P."/>
            <person name="Stursova M."/>
            <person name="Weitz H."/>
            <person name="Taylor A."/>
            <person name="Grigoriev I.V."/>
            <person name="Nagy L.G."/>
            <person name="Martin F."/>
            <person name="Kauserud H."/>
        </authorList>
    </citation>
    <scope>NUCLEOTIDE SEQUENCE</scope>
    <source>
        <strain evidence="8">9284</strain>
    </source>
</reference>
<dbReference type="PROSITE" id="PS50114">
    <property type="entry name" value="GATA_ZN_FINGER_2"/>
    <property type="match status" value="1"/>
</dbReference>
<dbReference type="GO" id="GO:0006355">
    <property type="term" value="P:regulation of DNA-templated transcription"/>
    <property type="evidence" value="ECO:0007669"/>
    <property type="project" value="InterPro"/>
</dbReference>
<dbReference type="PROSITE" id="PS50112">
    <property type="entry name" value="PAS"/>
    <property type="match status" value="1"/>
</dbReference>
<dbReference type="InterPro" id="IPR035965">
    <property type="entry name" value="PAS-like_dom_sf"/>
</dbReference>
<evidence type="ECO:0000256" key="5">
    <source>
        <dbReference type="SAM" id="MobiDB-lite"/>
    </source>
</evidence>
<feature type="region of interest" description="Disordered" evidence="5">
    <location>
        <begin position="223"/>
        <end position="269"/>
    </location>
</feature>
<evidence type="ECO:0000313" key="8">
    <source>
        <dbReference type="EMBL" id="KAJ7632975.1"/>
    </source>
</evidence>
<dbReference type="EMBL" id="JARKIF010000008">
    <property type="protein sequence ID" value="KAJ7632975.1"/>
    <property type="molecule type" value="Genomic_DNA"/>
</dbReference>
<evidence type="ECO:0000313" key="9">
    <source>
        <dbReference type="Proteomes" id="UP001221142"/>
    </source>
</evidence>
<dbReference type="InterPro" id="IPR000679">
    <property type="entry name" value="Znf_GATA"/>
</dbReference>
<dbReference type="InterPro" id="IPR013088">
    <property type="entry name" value="Znf_NHR/GATA"/>
</dbReference>
<evidence type="ECO:0000256" key="2">
    <source>
        <dbReference type="ARBA" id="ARBA00022771"/>
    </source>
</evidence>
<dbReference type="SMART" id="SM00401">
    <property type="entry name" value="ZnF_GATA"/>
    <property type="match status" value="1"/>
</dbReference>
<dbReference type="PANTHER" id="PTHR45658">
    <property type="entry name" value="GATA TRANSCRIPTION FACTOR"/>
    <property type="match status" value="1"/>
</dbReference>
<dbReference type="Proteomes" id="UP001221142">
    <property type="component" value="Unassembled WGS sequence"/>
</dbReference>
<dbReference type="CDD" id="cd00202">
    <property type="entry name" value="ZnF_GATA"/>
    <property type="match status" value="1"/>
</dbReference>
<dbReference type="Pfam" id="PF00320">
    <property type="entry name" value="GATA"/>
    <property type="match status" value="1"/>
</dbReference>
<dbReference type="PROSITE" id="PS00344">
    <property type="entry name" value="GATA_ZN_FINGER_1"/>
    <property type="match status" value="1"/>
</dbReference>
<feature type="domain" description="GATA-type" evidence="7">
    <location>
        <begin position="268"/>
        <end position="301"/>
    </location>
</feature>
<proteinExistence type="predicted"/>
<dbReference type="GO" id="GO:0008270">
    <property type="term" value="F:zinc ion binding"/>
    <property type="evidence" value="ECO:0007669"/>
    <property type="project" value="UniProtKB-KW"/>
</dbReference>
<dbReference type="GO" id="GO:0043565">
    <property type="term" value="F:sequence-specific DNA binding"/>
    <property type="evidence" value="ECO:0007669"/>
    <property type="project" value="InterPro"/>
</dbReference>
<feature type="region of interest" description="Disordered" evidence="5">
    <location>
        <begin position="181"/>
        <end position="206"/>
    </location>
</feature>
<name>A0AAD7FQW1_9AGAR</name>
<sequence>MASDSLPPLTNNTVAGFEFGKRKRWADLVVNELVDVLLLVLSSTGKILFCGAGLQTLLGWKNTDLIDFDFIDLLNASDKEGFKNAFKISLVTGSPMPSCYVRIRSASSTISSLAPPACEEPLFELNGRPQMIEAHDNAAVPMQVFFAMAKPHPVKTVEMLDTFIDLQEESERLQARVAELRARAPRPSAASPASSSTSNSMYATTSMVPTGTSHILHAYDTGLGDDSDLRNQPIPGSAGHLESSGKNGPDDEDGAGRKKKAQKKGAPTTEQYVCVTCGRTESPEWRKGPSGPKTLCNACGLRWAKQSKVHKMPEEAPMY</sequence>
<dbReference type="Gene3D" id="3.30.450.20">
    <property type="entry name" value="PAS domain"/>
    <property type="match status" value="1"/>
</dbReference>
<feature type="compositionally biased region" description="Low complexity" evidence="5">
    <location>
        <begin position="185"/>
        <end position="206"/>
    </location>
</feature>
<keyword evidence="2 4" id="KW-0863">Zinc-finger</keyword>
<feature type="domain" description="PAS" evidence="6">
    <location>
        <begin position="38"/>
        <end position="93"/>
    </location>
</feature>
<protein>
    <submittedName>
        <fullName evidence="8">White collar photoreceptors-like protein</fullName>
    </submittedName>
</protein>
<dbReference type="SUPFAM" id="SSF57716">
    <property type="entry name" value="Glucocorticoid receptor-like (DNA-binding domain)"/>
    <property type="match status" value="1"/>
</dbReference>
<dbReference type="SUPFAM" id="SSF55785">
    <property type="entry name" value="PYP-like sensor domain (PAS domain)"/>
    <property type="match status" value="1"/>
</dbReference>
<dbReference type="InterPro" id="IPR051140">
    <property type="entry name" value="GATA_TF"/>
</dbReference>
<accession>A0AAD7FQW1</accession>
<comment type="caution">
    <text evidence="8">The sequence shown here is derived from an EMBL/GenBank/DDBJ whole genome shotgun (WGS) entry which is preliminary data.</text>
</comment>
<gene>
    <name evidence="8" type="ORF">FB45DRAFT_914046</name>
</gene>
<dbReference type="Gene3D" id="3.30.50.10">
    <property type="entry name" value="Erythroid Transcription Factor GATA-1, subunit A"/>
    <property type="match status" value="1"/>
</dbReference>
<organism evidence="8 9">
    <name type="scientific">Roridomyces roridus</name>
    <dbReference type="NCBI Taxonomy" id="1738132"/>
    <lineage>
        <taxon>Eukaryota</taxon>
        <taxon>Fungi</taxon>
        <taxon>Dikarya</taxon>
        <taxon>Basidiomycota</taxon>
        <taxon>Agaricomycotina</taxon>
        <taxon>Agaricomycetes</taxon>
        <taxon>Agaricomycetidae</taxon>
        <taxon>Agaricales</taxon>
        <taxon>Marasmiineae</taxon>
        <taxon>Mycenaceae</taxon>
        <taxon>Roridomyces</taxon>
    </lineage>
</organism>
<dbReference type="InterPro" id="IPR000014">
    <property type="entry name" value="PAS"/>
</dbReference>
<keyword evidence="9" id="KW-1185">Reference proteome</keyword>
<evidence type="ECO:0000256" key="4">
    <source>
        <dbReference type="PROSITE-ProRule" id="PRU00094"/>
    </source>
</evidence>
<evidence type="ECO:0000259" key="6">
    <source>
        <dbReference type="PROSITE" id="PS50112"/>
    </source>
</evidence>
<keyword evidence="3" id="KW-0862">Zinc</keyword>
<dbReference type="CDD" id="cd00130">
    <property type="entry name" value="PAS"/>
    <property type="match status" value="1"/>
</dbReference>
<dbReference type="AlphaFoldDB" id="A0AAD7FQW1"/>
<evidence type="ECO:0000256" key="3">
    <source>
        <dbReference type="ARBA" id="ARBA00022833"/>
    </source>
</evidence>
<evidence type="ECO:0000256" key="1">
    <source>
        <dbReference type="ARBA" id="ARBA00022723"/>
    </source>
</evidence>
<dbReference type="PANTHER" id="PTHR45658:SF18">
    <property type="entry name" value="PROTEIN GAT2"/>
    <property type="match status" value="1"/>
</dbReference>